<evidence type="ECO:0000313" key="2">
    <source>
        <dbReference type="EMBL" id="JAT45894.1"/>
    </source>
</evidence>
<dbReference type="EMBL" id="GDJX01022042">
    <property type="protein sequence ID" value="JAT45894.1"/>
    <property type="molecule type" value="Transcribed_RNA"/>
</dbReference>
<proteinExistence type="predicted"/>
<name>A0A1D1XU29_9ARAE</name>
<feature type="region of interest" description="Disordered" evidence="1">
    <location>
        <begin position="140"/>
        <end position="159"/>
    </location>
</feature>
<dbReference type="AlphaFoldDB" id="A0A1D1XU29"/>
<sequence>RHLPSSSFRGSPLPFVGNKQMEAIPYGLQYDLLDELREEEGHACAFSCLPCPWGRRRRGPEQASLLRGEEPPRRETWWVEKGRRAREFLASLPGGAKRLLRSLGGHSGGKTRRKPLFQYDPVSYALNFDSGPGQGEAERAFVASSAPPPAVPDDKDSCV</sequence>
<feature type="region of interest" description="Disordered" evidence="1">
    <location>
        <begin position="53"/>
        <end position="72"/>
    </location>
</feature>
<protein>
    <submittedName>
        <fullName evidence="2">Uncharacterized protein</fullName>
    </submittedName>
</protein>
<organism evidence="2">
    <name type="scientific">Anthurium amnicola</name>
    <dbReference type="NCBI Taxonomy" id="1678845"/>
    <lineage>
        <taxon>Eukaryota</taxon>
        <taxon>Viridiplantae</taxon>
        <taxon>Streptophyta</taxon>
        <taxon>Embryophyta</taxon>
        <taxon>Tracheophyta</taxon>
        <taxon>Spermatophyta</taxon>
        <taxon>Magnoliopsida</taxon>
        <taxon>Liliopsida</taxon>
        <taxon>Araceae</taxon>
        <taxon>Pothoideae</taxon>
        <taxon>Potheae</taxon>
        <taxon>Anthurium</taxon>
    </lineage>
</organism>
<accession>A0A1D1XU29</accession>
<feature type="non-terminal residue" evidence="2">
    <location>
        <position position="1"/>
    </location>
</feature>
<gene>
    <name evidence="2" type="ORF">g.10107</name>
</gene>
<evidence type="ECO:0000256" key="1">
    <source>
        <dbReference type="SAM" id="MobiDB-lite"/>
    </source>
</evidence>
<reference evidence="2" key="1">
    <citation type="submission" date="2015-07" db="EMBL/GenBank/DDBJ databases">
        <title>Transcriptome Assembly of Anthurium amnicola.</title>
        <authorList>
            <person name="Suzuki J."/>
        </authorList>
    </citation>
    <scope>NUCLEOTIDE SEQUENCE</scope>
</reference>